<name>A0ABW2VYM3_9ACTN</name>
<accession>A0ABW2VYM3</accession>
<keyword evidence="2" id="KW-1185">Reference proteome</keyword>
<proteinExistence type="predicted"/>
<protein>
    <submittedName>
        <fullName evidence="1">Uncharacterized protein</fullName>
    </submittedName>
</protein>
<dbReference type="Proteomes" id="UP001596957">
    <property type="component" value="Unassembled WGS sequence"/>
</dbReference>
<reference evidence="2" key="1">
    <citation type="journal article" date="2019" name="Int. J. Syst. Evol. Microbiol.">
        <title>The Global Catalogue of Microorganisms (GCM) 10K type strain sequencing project: providing services to taxonomists for standard genome sequencing and annotation.</title>
        <authorList>
            <consortium name="The Broad Institute Genomics Platform"/>
            <consortium name="The Broad Institute Genome Sequencing Center for Infectious Disease"/>
            <person name="Wu L."/>
            <person name="Ma J."/>
        </authorList>
    </citation>
    <scope>NUCLEOTIDE SEQUENCE [LARGE SCALE GENOMIC DNA]</scope>
    <source>
        <strain evidence="2">CGMCC 4.7198</strain>
    </source>
</reference>
<dbReference type="EMBL" id="JBHTEC010000009">
    <property type="protein sequence ID" value="MFD0289581.1"/>
    <property type="molecule type" value="Genomic_DNA"/>
</dbReference>
<evidence type="ECO:0000313" key="2">
    <source>
        <dbReference type="Proteomes" id="UP001596957"/>
    </source>
</evidence>
<dbReference type="RefSeq" id="WP_381264303.1">
    <property type="nucleotide sequence ID" value="NZ_JBHTBI010000096.1"/>
</dbReference>
<evidence type="ECO:0000313" key="1">
    <source>
        <dbReference type="EMBL" id="MFD0289581.1"/>
    </source>
</evidence>
<gene>
    <name evidence="1" type="ORF">ACFQZP_49940</name>
</gene>
<organism evidence="1 2">
    <name type="scientific">Streptomyces lutosisoli</name>
    <dbReference type="NCBI Taxonomy" id="2665721"/>
    <lineage>
        <taxon>Bacteria</taxon>
        <taxon>Bacillati</taxon>
        <taxon>Actinomycetota</taxon>
        <taxon>Actinomycetes</taxon>
        <taxon>Kitasatosporales</taxon>
        <taxon>Streptomycetaceae</taxon>
        <taxon>Streptomyces</taxon>
    </lineage>
</organism>
<comment type="caution">
    <text evidence="1">The sequence shown here is derived from an EMBL/GenBank/DDBJ whole genome shotgun (WGS) entry which is preliminary data.</text>
</comment>
<sequence length="51" mass="5247">MGTFGVTALTAPAETEPSTVEFEMNFQPYGAMAATKAVLPAMRETGAGTPP</sequence>